<comment type="cofactor">
    <cofactor evidence="1">
        <name>Zn(2+)</name>
        <dbReference type="ChEBI" id="CHEBI:29105"/>
    </cofactor>
</comment>
<evidence type="ECO:0000256" key="2">
    <source>
        <dbReference type="ARBA" id="ARBA00022670"/>
    </source>
</evidence>
<dbReference type="Pfam" id="PF01435">
    <property type="entry name" value="Peptidase_M48"/>
    <property type="match status" value="1"/>
</dbReference>
<dbReference type="InterPro" id="IPR001915">
    <property type="entry name" value="Peptidase_M48"/>
</dbReference>
<name>A0A126SXM0_9BACT</name>
<evidence type="ECO:0000313" key="11">
    <source>
        <dbReference type="EMBL" id="AMK59049.1"/>
    </source>
</evidence>
<keyword evidence="5" id="KW-0574">Periplasm</keyword>
<dbReference type="GO" id="GO:0051603">
    <property type="term" value="P:proteolysis involved in protein catabolic process"/>
    <property type="evidence" value="ECO:0007669"/>
    <property type="project" value="TreeGrafter"/>
</dbReference>
<dbReference type="GO" id="GO:0016020">
    <property type="term" value="C:membrane"/>
    <property type="evidence" value="ECO:0007669"/>
    <property type="project" value="InterPro"/>
</dbReference>
<keyword evidence="2" id="KW-0645">Protease</keyword>
<feature type="signal peptide" evidence="9">
    <location>
        <begin position="1"/>
        <end position="19"/>
    </location>
</feature>
<dbReference type="Gene3D" id="1.25.40.10">
    <property type="entry name" value="Tetratricopeptide repeat domain"/>
    <property type="match status" value="1"/>
</dbReference>
<evidence type="ECO:0000256" key="1">
    <source>
        <dbReference type="ARBA" id="ARBA00001947"/>
    </source>
</evidence>
<organism evidence="11">
    <name type="scientific">uncultured bacterium UPO36</name>
    <dbReference type="NCBI Taxonomy" id="1776963"/>
    <lineage>
        <taxon>Bacteria</taxon>
        <taxon>environmental samples</taxon>
    </lineage>
</organism>
<dbReference type="AlphaFoldDB" id="A0A126SXM0"/>
<accession>A0A126SXM0</accession>
<keyword evidence="3" id="KW-0479">Metal-binding</keyword>
<dbReference type="GO" id="GO:0046872">
    <property type="term" value="F:metal ion binding"/>
    <property type="evidence" value="ECO:0007669"/>
    <property type="project" value="UniProtKB-KW"/>
</dbReference>
<evidence type="ECO:0000256" key="9">
    <source>
        <dbReference type="SAM" id="SignalP"/>
    </source>
</evidence>
<dbReference type="SUPFAM" id="SSF48452">
    <property type="entry name" value="TPR-like"/>
    <property type="match status" value="1"/>
</dbReference>
<evidence type="ECO:0000256" key="3">
    <source>
        <dbReference type="ARBA" id="ARBA00022723"/>
    </source>
</evidence>
<keyword evidence="6" id="KW-0378">Hydrolase</keyword>
<dbReference type="HAMAP" id="MF_00997">
    <property type="entry name" value="Protease_BepA"/>
    <property type="match status" value="1"/>
</dbReference>
<evidence type="ECO:0000259" key="10">
    <source>
        <dbReference type="Pfam" id="PF01435"/>
    </source>
</evidence>
<evidence type="ECO:0000256" key="4">
    <source>
        <dbReference type="ARBA" id="ARBA00022729"/>
    </source>
</evidence>
<feature type="domain" description="Peptidase M48" evidence="10">
    <location>
        <begin position="63"/>
        <end position="251"/>
    </location>
</feature>
<keyword evidence="8" id="KW-0482">Metalloprotease</keyword>
<evidence type="ECO:0000256" key="7">
    <source>
        <dbReference type="ARBA" id="ARBA00022833"/>
    </source>
</evidence>
<dbReference type="InterPro" id="IPR030873">
    <property type="entry name" value="Protease_BepA"/>
</dbReference>
<reference evidence="11" key="1">
    <citation type="journal article" date="2016" name="Appl. Environ. Microbiol.">
        <title>Functional Metagenomics of a Biostimulated Petroleum-Contaminated Soil Reveals an Extraordinary Diversity of Extradiol Dioxygenases.</title>
        <authorList>
            <person name="Terron-Gonzalez L."/>
            <person name="Martin-Cabello G."/>
            <person name="Ferrer M."/>
            <person name="Santero E."/>
        </authorList>
    </citation>
    <scope>NUCLEOTIDE SEQUENCE</scope>
</reference>
<evidence type="ECO:0000256" key="8">
    <source>
        <dbReference type="ARBA" id="ARBA00023049"/>
    </source>
</evidence>
<dbReference type="PANTHER" id="PTHR22726:SF1">
    <property type="entry name" value="METALLOENDOPEPTIDASE OMA1, MITOCHONDRIAL"/>
    <property type="match status" value="1"/>
</dbReference>
<feature type="chain" id="PRO_5007274470" evidence="9">
    <location>
        <begin position="20"/>
        <end position="487"/>
    </location>
</feature>
<dbReference type="InterPro" id="IPR011990">
    <property type="entry name" value="TPR-like_helical_dom_sf"/>
</dbReference>
<dbReference type="InterPro" id="IPR051156">
    <property type="entry name" value="Mito/Outer_Membr_Metalloprot"/>
</dbReference>
<evidence type="ECO:0000256" key="6">
    <source>
        <dbReference type="ARBA" id="ARBA00022801"/>
    </source>
</evidence>
<dbReference type="Gene3D" id="3.30.2010.10">
    <property type="entry name" value="Metalloproteases ('zincins'), catalytic domain"/>
    <property type="match status" value="1"/>
</dbReference>
<sequence>MLRRLICLVLCLCLPVAQAEIALPEIGDAAGGLLSAQLEQRIGVAFMRQVRQGLPVLDDPLVAGYVDGVGQRLTRSADDAQNTFGFFVVVDPTLNAFAGPGGNIGVHSGLILTTQTEDELASVLGHEIAHVTQRHLPRAFEHQQRMAMPTIAAMLGAIILGAYGGGDAGVAAITAVQAGAVQNQIDFTRQNESEADRIGIQTLAAAGFDARAMADFFGRIHQASRFSAGEQLPAFLRTHPVTLDRIAESRDRAQHMPGRRLPDSGMFLHMRERVRVLTASGPAEALRYYQQNAMPGEAQAARAWRYGEALALMRAGRIPAAGERLIALRTEAPDFVPYRVAQVELALSANQPATASALARADLKLYPDNEALLILLGEAELRAGHPAATRALLGDQAHRAQPAPQVLELLARAADQRGDKIEAFQMRAEYHVQNGRLELAMEQLRRASKLQPIAFAQLATIEARLRQLQDDLEFERQFFGRRALTLN</sequence>
<keyword evidence="7" id="KW-0862">Zinc</keyword>
<protein>
    <submittedName>
        <fullName evidence="11">Peptidase M48, Ste24p</fullName>
    </submittedName>
</protein>
<proteinExistence type="inferred from homology"/>
<evidence type="ECO:0000256" key="5">
    <source>
        <dbReference type="ARBA" id="ARBA00022764"/>
    </source>
</evidence>
<dbReference type="EMBL" id="KU144966">
    <property type="protein sequence ID" value="AMK59049.1"/>
    <property type="molecule type" value="Genomic_DNA"/>
</dbReference>
<dbReference type="PANTHER" id="PTHR22726">
    <property type="entry name" value="METALLOENDOPEPTIDASE OMA1"/>
    <property type="match status" value="1"/>
</dbReference>
<keyword evidence="4 9" id="KW-0732">Signal</keyword>
<dbReference type="GO" id="GO:0004222">
    <property type="term" value="F:metalloendopeptidase activity"/>
    <property type="evidence" value="ECO:0007669"/>
    <property type="project" value="InterPro"/>
</dbReference>